<dbReference type="InterPro" id="IPR028457">
    <property type="entry name" value="ABI"/>
</dbReference>
<evidence type="ECO:0000256" key="3">
    <source>
        <dbReference type="SAM" id="MobiDB-lite"/>
    </source>
</evidence>
<reference evidence="4" key="1">
    <citation type="submission" date="2022-04" db="EMBL/GenBank/DDBJ databases">
        <title>Carnegiea gigantea Genome sequencing and assembly v2.</title>
        <authorList>
            <person name="Copetti D."/>
            <person name="Sanderson M.J."/>
            <person name="Burquez A."/>
            <person name="Wojciechowski M.F."/>
        </authorList>
    </citation>
    <scope>NUCLEOTIDE SEQUENCE</scope>
    <source>
        <strain evidence="4">SGP5-SGP5p</strain>
        <tissue evidence="4">Aerial part</tissue>
    </source>
</reference>
<evidence type="ECO:0000313" key="5">
    <source>
        <dbReference type="Proteomes" id="UP001153076"/>
    </source>
</evidence>
<comment type="function">
    <text evidence="2">Involved in regulation of actin and microtubule organization. Part of a WAVE complex that activates the Arp2/3 complex.</text>
</comment>
<comment type="caution">
    <text evidence="4">The sequence shown here is derived from an EMBL/GenBank/DDBJ whole genome shotgun (WGS) entry which is preliminary data.</text>
</comment>
<gene>
    <name evidence="4" type="ORF">Cgig2_000972</name>
</gene>
<dbReference type="Gene3D" id="6.10.140.1620">
    <property type="match status" value="1"/>
</dbReference>
<evidence type="ECO:0000313" key="4">
    <source>
        <dbReference type="EMBL" id="KAJ8423846.1"/>
    </source>
</evidence>
<comment type="similarity">
    <text evidence="1">Belongs to the ABI family.</text>
</comment>
<dbReference type="AlphaFoldDB" id="A0A9Q1JKP3"/>
<accession>A0A9Q1JKP3</accession>
<name>A0A9Q1JKP3_9CARY</name>
<evidence type="ECO:0000256" key="1">
    <source>
        <dbReference type="ARBA" id="ARBA00010020"/>
    </source>
</evidence>
<evidence type="ECO:0008006" key="6">
    <source>
        <dbReference type="Google" id="ProtNLM"/>
    </source>
</evidence>
<sequence length="275" mass="31353">MLKLSSFAANGDPDTGCDDSFGFFKSLQELKELRSQIHYAADYCEKSFLNARDKSAVLDNTKEYICRAVVTVVDHLGSVSTNLNHRLEKTDKVSEAELRINCLNQKLGSCDQFNQNFTLTKIRWSMDLRRFYPRYISLPSNSTNNELSLRSREPDQQPPADTTITISKEFKTDEDMRLFMYTSSNKISLDKTPTSPLEIDAKGPTGTSMLPVHEGISVAPKLIRNPSFHFQESRKVGGIRRILQWKSMNHDKEIISALKRSKREPASRLLLKLRS</sequence>
<dbReference type="PANTHER" id="PTHR10460:SF11">
    <property type="entry name" value="PROTEIN ABIL5-RELATED"/>
    <property type="match status" value="1"/>
</dbReference>
<dbReference type="Proteomes" id="UP001153076">
    <property type="component" value="Unassembled WGS sequence"/>
</dbReference>
<evidence type="ECO:0000256" key="2">
    <source>
        <dbReference type="ARBA" id="ARBA00025223"/>
    </source>
</evidence>
<keyword evidence="5" id="KW-1185">Reference proteome</keyword>
<protein>
    <recommendedName>
        <fullName evidence="6">Protein ABIL5</fullName>
    </recommendedName>
</protein>
<dbReference type="EMBL" id="JAKOGI010001850">
    <property type="protein sequence ID" value="KAJ8423846.1"/>
    <property type="molecule type" value="Genomic_DNA"/>
</dbReference>
<feature type="region of interest" description="Disordered" evidence="3">
    <location>
        <begin position="143"/>
        <end position="163"/>
    </location>
</feature>
<proteinExistence type="inferred from homology"/>
<organism evidence="4 5">
    <name type="scientific">Carnegiea gigantea</name>
    <dbReference type="NCBI Taxonomy" id="171969"/>
    <lineage>
        <taxon>Eukaryota</taxon>
        <taxon>Viridiplantae</taxon>
        <taxon>Streptophyta</taxon>
        <taxon>Embryophyta</taxon>
        <taxon>Tracheophyta</taxon>
        <taxon>Spermatophyta</taxon>
        <taxon>Magnoliopsida</taxon>
        <taxon>eudicotyledons</taxon>
        <taxon>Gunneridae</taxon>
        <taxon>Pentapetalae</taxon>
        <taxon>Caryophyllales</taxon>
        <taxon>Cactineae</taxon>
        <taxon>Cactaceae</taxon>
        <taxon>Cactoideae</taxon>
        <taxon>Echinocereeae</taxon>
        <taxon>Carnegiea</taxon>
    </lineage>
</organism>
<dbReference type="OrthoDB" id="2159336at2759"/>
<dbReference type="PANTHER" id="PTHR10460">
    <property type="entry name" value="ABL INTERACTOR FAMILY MEMBER"/>
    <property type="match status" value="1"/>
</dbReference>